<evidence type="ECO:0000313" key="2">
    <source>
        <dbReference type="Proteomes" id="UP001501509"/>
    </source>
</evidence>
<accession>A0ABP6DFL3</accession>
<evidence type="ECO:0000313" key="1">
    <source>
        <dbReference type="EMBL" id="GAA2640451.1"/>
    </source>
</evidence>
<protein>
    <submittedName>
        <fullName evidence="1">Uncharacterized protein</fullName>
    </submittedName>
</protein>
<name>A0ABP6DFL3_9ACTN</name>
<dbReference type="Proteomes" id="UP001501509">
    <property type="component" value="Unassembled WGS sequence"/>
</dbReference>
<proteinExistence type="predicted"/>
<keyword evidence="2" id="KW-1185">Reference proteome</keyword>
<organism evidence="1 2">
    <name type="scientific">Actinomadura fulvescens</name>
    <dbReference type="NCBI Taxonomy" id="46160"/>
    <lineage>
        <taxon>Bacteria</taxon>
        <taxon>Bacillati</taxon>
        <taxon>Actinomycetota</taxon>
        <taxon>Actinomycetes</taxon>
        <taxon>Streptosporangiales</taxon>
        <taxon>Thermomonosporaceae</taxon>
        <taxon>Actinomadura</taxon>
    </lineage>
</organism>
<comment type="caution">
    <text evidence="1">The sequence shown here is derived from an EMBL/GenBank/DDBJ whole genome shotgun (WGS) entry which is preliminary data.</text>
</comment>
<dbReference type="EMBL" id="BAAATD010000037">
    <property type="protein sequence ID" value="GAA2640451.1"/>
    <property type="molecule type" value="Genomic_DNA"/>
</dbReference>
<gene>
    <name evidence="1" type="ORF">GCM10010411_95840</name>
</gene>
<reference evidence="2" key="1">
    <citation type="journal article" date="2019" name="Int. J. Syst. Evol. Microbiol.">
        <title>The Global Catalogue of Microorganisms (GCM) 10K type strain sequencing project: providing services to taxonomists for standard genome sequencing and annotation.</title>
        <authorList>
            <consortium name="The Broad Institute Genomics Platform"/>
            <consortium name="The Broad Institute Genome Sequencing Center for Infectious Disease"/>
            <person name="Wu L."/>
            <person name="Ma J."/>
        </authorList>
    </citation>
    <scope>NUCLEOTIDE SEQUENCE [LARGE SCALE GENOMIC DNA]</scope>
    <source>
        <strain evidence="2">JCM 6833</strain>
    </source>
</reference>
<sequence length="72" mass="7973">MAAFNDLTLSPRVNLTAAYVPQGIGVTCSREPVNFPIAAPRDRTFGRGYLTAMRRSVRLDRHQTLKAAGQNR</sequence>